<protein>
    <submittedName>
        <fullName evidence="2">Uncharacterized protein</fullName>
    </submittedName>
</protein>
<feature type="compositionally biased region" description="Polar residues" evidence="1">
    <location>
        <begin position="58"/>
        <end position="70"/>
    </location>
</feature>
<evidence type="ECO:0000313" key="3">
    <source>
        <dbReference type="Proteomes" id="UP000316759"/>
    </source>
</evidence>
<keyword evidence="3" id="KW-1185">Reference proteome</keyword>
<accession>A0A504YW82</accession>
<reference evidence="2 3" key="1">
    <citation type="submission" date="2019-04" db="EMBL/GenBank/DDBJ databases">
        <title>Annotation for the trematode Fasciola gigantica.</title>
        <authorList>
            <person name="Choi Y.-J."/>
        </authorList>
    </citation>
    <scope>NUCLEOTIDE SEQUENCE [LARGE SCALE GENOMIC DNA]</scope>
    <source>
        <strain evidence="2">Uganda_cow_1</strain>
    </source>
</reference>
<feature type="compositionally biased region" description="Polar residues" evidence="1">
    <location>
        <begin position="87"/>
        <end position="97"/>
    </location>
</feature>
<gene>
    <name evidence="2" type="ORF">FGIG_04470</name>
</gene>
<comment type="caution">
    <text evidence="2">The sequence shown here is derived from an EMBL/GenBank/DDBJ whole genome shotgun (WGS) entry which is preliminary data.</text>
</comment>
<sequence length="97" mass="11503">MDWSHYYATLETWVSEQYRSFESTRNNLLNMAMERERFIQAQCLALSKYGAEMRNFQHRTPQSVPSTDARSSVRDNEQRPRNRCKSFITSKRTVTSS</sequence>
<dbReference type="EMBL" id="SUNJ01004629">
    <property type="protein sequence ID" value="TPP64271.1"/>
    <property type="molecule type" value="Genomic_DNA"/>
</dbReference>
<feature type="region of interest" description="Disordered" evidence="1">
    <location>
        <begin position="56"/>
        <end position="97"/>
    </location>
</feature>
<organism evidence="2 3">
    <name type="scientific">Fasciola gigantica</name>
    <name type="common">Giant liver fluke</name>
    <dbReference type="NCBI Taxonomy" id="46835"/>
    <lineage>
        <taxon>Eukaryota</taxon>
        <taxon>Metazoa</taxon>
        <taxon>Spiralia</taxon>
        <taxon>Lophotrochozoa</taxon>
        <taxon>Platyhelminthes</taxon>
        <taxon>Trematoda</taxon>
        <taxon>Digenea</taxon>
        <taxon>Plagiorchiida</taxon>
        <taxon>Echinostomata</taxon>
        <taxon>Echinostomatoidea</taxon>
        <taxon>Fasciolidae</taxon>
        <taxon>Fasciola</taxon>
    </lineage>
</organism>
<evidence type="ECO:0000313" key="2">
    <source>
        <dbReference type="EMBL" id="TPP64271.1"/>
    </source>
</evidence>
<dbReference type="Proteomes" id="UP000316759">
    <property type="component" value="Unassembled WGS sequence"/>
</dbReference>
<dbReference type="AlphaFoldDB" id="A0A504YW82"/>
<feature type="compositionally biased region" description="Basic and acidic residues" evidence="1">
    <location>
        <begin position="71"/>
        <end position="80"/>
    </location>
</feature>
<name>A0A504YW82_FASGI</name>
<evidence type="ECO:0000256" key="1">
    <source>
        <dbReference type="SAM" id="MobiDB-lite"/>
    </source>
</evidence>
<proteinExistence type="predicted"/>